<evidence type="ECO:0000256" key="4">
    <source>
        <dbReference type="PROSITE-ProRule" id="PRU00089"/>
    </source>
</evidence>
<feature type="DNA-binding region" description="Fork-head" evidence="4">
    <location>
        <begin position="162"/>
        <end position="256"/>
    </location>
</feature>
<dbReference type="EMBL" id="GEEE01009071">
    <property type="protein sequence ID" value="JAP54154.1"/>
    <property type="molecule type" value="Transcribed_RNA"/>
</dbReference>
<gene>
    <name evidence="7" type="ORF">TR114054</name>
</gene>
<dbReference type="InterPro" id="IPR001766">
    <property type="entry name" value="Fork_head_dom"/>
</dbReference>
<keyword evidence="2 4" id="KW-0238">DNA-binding</keyword>
<dbReference type="GO" id="GO:0030154">
    <property type="term" value="P:cell differentiation"/>
    <property type="evidence" value="ECO:0007669"/>
    <property type="project" value="TreeGrafter"/>
</dbReference>
<dbReference type="FunFam" id="1.10.10.10:FF:000042">
    <property type="entry name" value="hepatocyte nuclear factor 3-beta"/>
    <property type="match status" value="1"/>
</dbReference>
<dbReference type="PROSITE" id="PS50039">
    <property type="entry name" value="FORK_HEAD_3"/>
    <property type="match status" value="1"/>
</dbReference>
<name>A0A0X3PQW8_SCHSO</name>
<feature type="region of interest" description="Disordered" evidence="5">
    <location>
        <begin position="487"/>
        <end position="535"/>
    </location>
</feature>
<dbReference type="PROSITE" id="PS00658">
    <property type="entry name" value="FORK_HEAD_2"/>
    <property type="match status" value="1"/>
</dbReference>
<organism evidence="7">
    <name type="scientific">Schistocephalus solidus</name>
    <name type="common">Tapeworm</name>
    <dbReference type="NCBI Taxonomy" id="70667"/>
    <lineage>
        <taxon>Eukaryota</taxon>
        <taxon>Metazoa</taxon>
        <taxon>Spiralia</taxon>
        <taxon>Lophotrochozoa</taxon>
        <taxon>Platyhelminthes</taxon>
        <taxon>Cestoda</taxon>
        <taxon>Eucestoda</taxon>
        <taxon>Diphyllobothriidea</taxon>
        <taxon>Diphyllobothriidae</taxon>
        <taxon>Schistocephalus</taxon>
    </lineage>
</organism>
<feature type="region of interest" description="Disordered" evidence="5">
    <location>
        <begin position="124"/>
        <end position="161"/>
    </location>
</feature>
<evidence type="ECO:0000256" key="5">
    <source>
        <dbReference type="SAM" id="MobiDB-lite"/>
    </source>
</evidence>
<dbReference type="PROSITE" id="PS00657">
    <property type="entry name" value="FORK_HEAD_1"/>
    <property type="match status" value="1"/>
</dbReference>
<dbReference type="InterPro" id="IPR036390">
    <property type="entry name" value="WH_DNA-bd_sf"/>
</dbReference>
<evidence type="ECO:0000256" key="2">
    <source>
        <dbReference type="ARBA" id="ARBA00023125"/>
    </source>
</evidence>
<accession>A0A0X3PQW8</accession>
<dbReference type="GO" id="GO:0005634">
    <property type="term" value="C:nucleus"/>
    <property type="evidence" value="ECO:0007669"/>
    <property type="project" value="UniProtKB-SubCell"/>
</dbReference>
<evidence type="ECO:0000259" key="6">
    <source>
        <dbReference type="PROSITE" id="PS50039"/>
    </source>
</evidence>
<evidence type="ECO:0000256" key="1">
    <source>
        <dbReference type="ARBA" id="ARBA00004123"/>
    </source>
</evidence>
<dbReference type="AlphaFoldDB" id="A0A0X3PQW8"/>
<dbReference type="InterPro" id="IPR050211">
    <property type="entry name" value="FOX_domain-containing"/>
</dbReference>
<feature type="region of interest" description="Disordered" evidence="5">
    <location>
        <begin position="263"/>
        <end position="293"/>
    </location>
</feature>
<feature type="compositionally biased region" description="Low complexity" evidence="5">
    <location>
        <begin position="274"/>
        <end position="285"/>
    </location>
</feature>
<dbReference type="SUPFAM" id="SSF46785">
    <property type="entry name" value="Winged helix' DNA-binding domain"/>
    <property type="match status" value="1"/>
</dbReference>
<dbReference type="PANTHER" id="PTHR11829:SF380">
    <property type="entry name" value="PROTEIN FORK HEAD"/>
    <property type="match status" value="1"/>
</dbReference>
<dbReference type="InterPro" id="IPR030456">
    <property type="entry name" value="TF_fork_head_CS_2"/>
</dbReference>
<reference evidence="7" key="1">
    <citation type="submission" date="2016-01" db="EMBL/GenBank/DDBJ databases">
        <title>Reference transcriptome for the parasite Schistocephalus solidus: insights into the molecular evolution of parasitism.</title>
        <authorList>
            <person name="Hebert F.O."/>
            <person name="Grambauer S."/>
            <person name="Barber I."/>
            <person name="Landry C.R."/>
            <person name="Aubin-Horth N."/>
        </authorList>
    </citation>
    <scope>NUCLEOTIDE SEQUENCE</scope>
</reference>
<keyword evidence="3 4" id="KW-0539">Nucleus</keyword>
<dbReference type="InterPro" id="IPR018122">
    <property type="entry name" value="TF_fork_head_CS_1"/>
</dbReference>
<dbReference type="GO" id="GO:0000981">
    <property type="term" value="F:DNA-binding transcription factor activity, RNA polymerase II-specific"/>
    <property type="evidence" value="ECO:0007669"/>
    <property type="project" value="TreeGrafter"/>
</dbReference>
<dbReference type="InterPro" id="IPR036388">
    <property type="entry name" value="WH-like_DNA-bd_sf"/>
</dbReference>
<dbReference type="GO" id="GO:0000978">
    <property type="term" value="F:RNA polymerase II cis-regulatory region sequence-specific DNA binding"/>
    <property type="evidence" value="ECO:0007669"/>
    <property type="project" value="TreeGrafter"/>
</dbReference>
<comment type="subcellular location">
    <subcellularLocation>
        <location evidence="1 4">Nucleus</location>
    </subcellularLocation>
</comment>
<dbReference type="PRINTS" id="PR00053">
    <property type="entry name" value="FORKHEAD"/>
</dbReference>
<dbReference type="GO" id="GO:0009653">
    <property type="term" value="P:anatomical structure morphogenesis"/>
    <property type="evidence" value="ECO:0007669"/>
    <property type="project" value="TreeGrafter"/>
</dbReference>
<dbReference type="PANTHER" id="PTHR11829">
    <property type="entry name" value="FORKHEAD BOX PROTEIN"/>
    <property type="match status" value="1"/>
</dbReference>
<dbReference type="Pfam" id="PF00250">
    <property type="entry name" value="Forkhead"/>
    <property type="match status" value="1"/>
</dbReference>
<feature type="compositionally biased region" description="Polar residues" evidence="5">
    <location>
        <begin position="140"/>
        <end position="161"/>
    </location>
</feature>
<evidence type="ECO:0000256" key="3">
    <source>
        <dbReference type="ARBA" id="ARBA00023242"/>
    </source>
</evidence>
<protein>
    <recommendedName>
        <fullName evidence="6">Fork-head domain-containing protein</fullName>
    </recommendedName>
</protein>
<dbReference type="Gene3D" id="1.10.10.10">
    <property type="entry name" value="Winged helix-like DNA-binding domain superfamily/Winged helix DNA-binding domain"/>
    <property type="match status" value="1"/>
</dbReference>
<dbReference type="SMART" id="SM00339">
    <property type="entry name" value="FH"/>
    <property type="match status" value="1"/>
</dbReference>
<feature type="compositionally biased region" description="Low complexity" evidence="5">
    <location>
        <begin position="487"/>
        <end position="501"/>
    </location>
</feature>
<sequence>MFQVPSSLDLRAYLPEPSRQAISDNPLPTSYIATSPTLSCPSAHGLFCGCTASYAPDRLLWPTTFADDNFRQTTEMRDCLPHQTWDKYRTSNWNPTELLVPHPRDPDPSEVHLNSSSSPNVHSNVQFDSAITSPPEETAPGTSTITPRSSNLLPALGSSQTKPPYSYISLITMAIQCSRSRMCTLSEIYGFITNLFPYYRQNKPRWQNSIRHSLSFNDCFVKVSRGPDKPGKGSFWTLHPDSGSMFENGCHLRRQKRFRDPQREAFRRERRCKSGGSSLSMPSPSTAYRRGEKRDTGCLNDTAVVAVYGDWSATRPELQKSLHTRCSGRPEFCEPLEESSSEHSEHTLQADYLVGSSTCCRVEGSPVGPREVPPSASNTVPVAAVATSTTSSTSSVFPPLLQDFKWQAPDPGSSQWGVPRLPNQPDQNEAVCWHFPSQDPALQLADRWKYLPPDDLFGSALAGPETALGWPVGCPQTQYEWLEFQQRQQQHQRQQPQLQTQDGERSLGDASFMTLGSPVDHTTDFKQAPSGRAFT</sequence>
<feature type="domain" description="Fork-head" evidence="6">
    <location>
        <begin position="162"/>
        <end position="256"/>
    </location>
</feature>
<proteinExistence type="predicted"/>
<evidence type="ECO:0000313" key="7">
    <source>
        <dbReference type="EMBL" id="JAP54154.1"/>
    </source>
</evidence>